<name>A0A399NC34_9MICO</name>
<keyword evidence="3" id="KW-0597">Phosphoprotein</keyword>
<accession>A0A399NC34</accession>
<evidence type="ECO:0000313" key="8">
    <source>
        <dbReference type="Proteomes" id="UP000266298"/>
    </source>
</evidence>
<feature type="region of interest" description="Disordered" evidence="5">
    <location>
        <begin position="363"/>
        <end position="388"/>
    </location>
</feature>
<dbReference type="PANTHER" id="PTHR45527:SF10">
    <property type="entry name" value="PYOCHELIN SYNTHASE PCHF"/>
    <property type="match status" value="1"/>
</dbReference>
<evidence type="ECO:0000256" key="4">
    <source>
        <dbReference type="ARBA" id="ARBA00022598"/>
    </source>
</evidence>
<dbReference type="RefSeq" id="WP_259340882.1">
    <property type="nucleotide sequence ID" value="NZ_QWEC01000505.1"/>
</dbReference>
<evidence type="ECO:0000256" key="5">
    <source>
        <dbReference type="SAM" id="MobiDB-lite"/>
    </source>
</evidence>
<dbReference type="PROSITE" id="PS50075">
    <property type="entry name" value="CARRIER"/>
    <property type="match status" value="1"/>
</dbReference>
<feature type="domain" description="Carrier" evidence="6">
    <location>
        <begin position="91"/>
        <end position="165"/>
    </location>
</feature>
<dbReference type="SUPFAM" id="SSF56801">
    <property type="entry name" value="Acetyl-CoA synthetase-like"/>
    <property type="match status" value="1"/>
</dbReference>
<dbReference type="Gene3D" id="3.30.300.30">
    <property type="match status" value="1"/>
</dbReference>
<dbReference type="FunFam" id="3.30.559.10:FF:000023">
    <property type="entry name" value="Non-ribosomal peptide synthetase"/>
    <property type="match status" value="1"/>
</dbReference>
<dbReference type="AlphaFoldDB" id="A0A399NC34"/>
<evidence type="ECO:0000313" key="7">
    <source>
        <dbReference type="EMBL" id="RII91753.1"/>
    </source>
</evidence>
<dbReference type="InterPro" id="IPR006162">
    <property type="entry name" value="Ppantetheine_attach_site"/>
</dbReference>
<feature type="non-terminal residue" evidence="7">
    <location>
        <position position="1"/>
    </location>
</feature>
<comment type="cofactor">
    <cofactor evidence="1">
        <name>pantetheine 4'-phosphate</name>
        <dbReference type="ChEBI" id="CHEBI:47942"/>
    </cofactor>
</comment>
<dbReference type="Proteomes" id="UP000266298">
    <property type="component" value="Unassembled WGS sequence"/>
</dbReference>
<dbReference type="PANTHER" id="PTHR45527">
    <property type="entry name" value="NONRIBOSOMAL PEPTIDE SYNTHETASE"/>
    <property type="match status" value="1"/>
</dbReference>
<dbReference type="Pfam" id="PF13193">
    <property type="entry name" value="AMP-binding_C"/>
    <property type="match status" value="1"/>
</dbReference>
<protein>
    <submittedName>
        <fullName evidence="7">Non-ribosomal peptide synthetase</fullName>
    </submittedName>
</protein>
<dbReference type="SUPFAM" id="SSF47336">
    <property type="entry name" value="ACP-like"/>
    <property type="match status" value="1"/>
</dbReference>
<dbReference type="Pfam" id="PF00550">
    <property type="entry name" value="PP-binding"/>
    <property type="match status" value="1"/>
</dbReference>
<dbReference type="InterPro" id="IPR036736">
    <property type="entry name" value="ACP-like_sf"/>
</dbReference>
<evidence type="ECO:0000256" key="3">
    <source>
        <dbReference type="ARBA" id="ARBA00022553"/>
    </source>
</evidence>
<evidence type="ECO:0000259" key="6">
    <source>
        <dbReference type="PROSITE" id="PS50075"/>
    </source>
</evidence>
<dbReference type="InterPro" id="IPR025110">
    <property type="entry name" value="AMP-bd_C"/>
</dbReference>
<dbReference type="PROSITE" id="PS00012">
    <property type="entry name" value="PHOSPHOPANTETHEINE"/>
    <property type="match status" value="1"/>
</dbReference>
<dbReference type="GO" id="GO:0044550">
    <property type="term" value="P:secondary metabolite biosynthetic process"/>
    <property type="evidence" value="ECO:0007669"/>
    <property type="project" value="TreeGrafter"/>
</dbReference>
<reference evidence="7 8" key="1">
    <citation type="submission" date="2018-08" db="EMBL/GenBank/DDBJ databases">
        <title>Genome Sequence of Clavibacter michiganensis Subspecies type strains, and the Atypical Peach-Colored Strains Isolated from Tomato.</title>
        <authorList>
            <person name="Osdaghi E."/>
            <person name="Portier P."/>
            <person name="Briand M."/>
            <person name="Jacques M.-A."/>
        </authorList>
    </citation>
    <scope>NUCLEOTIDE SEQUENCE [LARGE SCALE GENOMIC DNA]</scope>
    <source>
        <strain evidence="7 8">CFBP 7493</strain>
    </source>
</reference>
<gene>
    <name evidence="7" type="ORF">DZF96_16465</name>
</gene>
<dbReference type="GO" id="GO:0005737">
    <property type="term" value="C:cytoplasm"/>
    <property type="evidence" value="ECO:0007669"/>
    <property type="project" value="TreeGrafter"/>
</dbReference>
<proteinExistence type="predicted"/>
<keyword evidence="4" id="KW-0436">Ligase</keyword>
<evidence type="ECO:0000256" key="1">
    <source>
        <dbReference type="ARBA" id="ARBA00001957"/>
    </source>
</evidence>
<dbReference type="GO" id="GO:0016874">
    <property type="term" value="F:ligase activity"/>
    <property type="evidence" value="ECO:0007669"/>
    <property type="project" value="UniProtKB-KW"/>
</dbReference>
<dbReference type="GO" id="GO:0043041">
    <property type="term" value="P:amino acid activation for nonribosomal peptide biosynthetic process"/>
    <property type="evidence" value="ECO:0007669"/>
    <property type="project" value="TreeGrafter"/>
</dbReference>
<feature type="non-terminal residue" evidence="7">
    <location>
        <position position="388"/>
    </location>
</feature>
<dbReference type="InterPro" id="IPR045851">
    <property type="entry name" value="AMP-bd_C_sf"/>
</dbReference>
<comment type="caution">
    <text evidence="7">The sequence shown here is derived from an EMBL/GenBank/DDBJ whole genome shotgun (WGS) entry which is preliminary data.</text>
</comment>
<keyword evidence="2" id="KW-0596">Phosphopantetheine</keyword>
<dbReference type="InterPro" id="IPR009081">
    <property type="entry name" value="PP-bd_ACP"/>
</dbReference>
<dbReference type="GO" id="GO:0000036">
    <property type="term" value="F:acyl carrier activity"/>
    <property type="evidence" value="ECO:0007669"/>
    <property type="project" value="TreeGrafter"/>
</dbReference>
<organism evidence="7 8">
    <name type="scientific">Clavibacter michiganensis</name>
    <dbReference type="NCBI Taxonomy" id="28447"/>
    <lineage>
        <taxon>Bacteria</taxon>
        <taxon>Bacillati</taxon>
        <taxon>Actinomycetota</taxon>
        <taxon>Actinomycetes</taxon>
        <taxon>Micrococcales</taxon>
        <taxon>Microbacteriaceae</taxon>
        <taxon>Clavibacter</taxon>
    </lineage>
</organism>
<dbReference type="GO" id="GO:0031177">
    <property type="term" value="F:phosphopantetheine binding"/>
    <property type="evidence" value="ECO:0007669"/>
    <property type="project" value="TreeGrafter"/>
</dbReference>
<evidence type="ECO:0000256" key="2">
    <source>
        <dbReference type="ARBA" id="ARBA00022450"/>
    </source>
</evidence>
<dbReference type="SUPFAM" id="SSF52777">
    <property type="entry name" value="CoA-dependent acyltransferases"/>
    <property type="match status" value="1"/>
</dbReference>
<dbReference type="Gene3D" id="3.30.559.10">
    <property type="entry name" value="Chloramphenicol acetyltransferase-like domain"/>
    <property type="match status" value="1"/>
</dbReference>
<dbReference type="EMBL" id="QWEC01000505">
    <property type="protein sequence ID" value="RII91753.1"/>
    <property type="molecule type" value="Genomic_DNA"/>
</dbReference>
<dbReference type="Gene3D" id="1.10.1200.10">
    <property type="entry name" value="ACP-like"/>
    <property type="match status" value="1"/>
</dbReference>
<dbReference type="InterPro" id="IPR023213">
    <property type="entry name" value="CAT-like_dom_sf"/>
</dbReference>
<feature type="compositionally biased region" description="Basic and acidic residues" evidence="5">
    <location>
        <begin position="366"/>
        <end position="388"/>
    </location>
</feature>
<sequence length="388" mass="41850">ALASFPGVQRAVVVAVAGALAAMVVPQAGRIVAPDDVAAHARALLPPSMHCARVVVRAGLPLTANGKVDRARIRAELAEPPAPALRPDDDAPRTPAERLVERVWSELLGTPCGRGRSFFAAGGDSLQATRSVAALRAAGAADASVAALFRHPVLADFAATLRLTAPEPADARPRIVPDPAHAHDPFPLTDVQRAYAVGRDPRIPLGGVGTYHHTEFDGRDQDLDRLAAAFDELVRRHPTLRTVIDPDGTQRVLADVPPVRVDVREVPADADPDAVARELAAFRERTSHRRHDLAVWPLFDVDALRYPDGRGGIRTRIAIGIDYAVVDALSIMILYTELDLLVRGLPLPPAPAELTFRDCVLQTRPDPGRQRADEEHWRARLADMPDAP</sequence>